<dbReference type="PROSITE" id="PS00908">
    <property type="entry name" value="MR_MLE_1"/>
    <property type="match status" value="1"/>
</dbReference>
<dbReference type="Gene3D" id="3.20.20.120">
    <property type="entry name" value="Enolase-like C-terminal domain"/>
    <property type="match status" value="1"/>
</dbReference>
<dbReference type="EMBL" id="UINC01152919">
    <property type="protein sequence ID" value="SVD47344.1"/>
    <property type="molecule type" value="Genomic_DNA"/>
</dbReference>
<dbReference type="InterPro" id="IPR034593">
    <property type="entry name" value="DgoD-like"/>
</dbReference>
<feature type="domain" description="Mandelate racemase/muconate lactonizing enzyme N-terminal" evidence="2">
    <location>
        <begin position="11"/>
        <end position="111"/>
    </location>
</feature>
<dbReference type="AlphaFoldDB" id="A0A382VLN2"/>
<name>A0A382VLN2_9ZZZZ</name>
<accession>A0A382VLN2</accession>
<organism evidence="3">
    <name type="scientific">marine metagenome</name>
    <dbReference type="NCBI Taxonomy" id="408172"/>
    <lineage>
        <taxon>unclassified sequences</taxon>
        <taxon>metagenomes</taxon>
        <taxon>ecological metagenomes</taxon>
    </lineage>
</organism>
<feature type="non-terminal residue" evidence="3">
    <location>
        <position position="120"/>
    </location>
</feature>
<dbReference type="Pfam" id="PF02746">
    <property type="entry name" value="MR_MLE_N"/>
    <property type="match status" value="1"/>
</dbReference>
<dbReference type="PANTHER" id="PTHR48080:SF2">
    <property type="entry name" value="D-GALACTONATE DEHYDRATASE"/>
    <property type="match status" value="1"/>
</dbReference>
<reference evidence="3" key="1">
    <citation type="submission" date="2018-05" db="EMBL/GenBank/DDBJ databases">
        <authorList>
            <person name="Lanie J.A."/>
            <person name="Ng W.-L."/>
            <person name="Kazmierczak K.M."/>
            <person name="Andrzejewski T.M."/>
            <person name="Davidsen T.M."/>
            <person name="Wayne K.J."/>
            <person name="Tettelin H."/>
            <person name="Glass J.I."/>
            <person name="Rusch D."/>
            <person name="Podicherti R."/>
            <person name="Tsui H.-C.T."/>
            <person name="Winkler M.E."/>
        </authorList>
    </citation>
    <scope>NUCLEOTIDE SEQUENCE</scope>
</reference>
<sequence length="120" mass="12900">MKITSIETFPVKTIGEGAWIFSAVRTDSGLTGYGEFGTGLFKRGLPALVQDIGESLLGKDPRAVDKHFMDMYRLTRSSSGGATAMAIAGIELALWDLKGKDAGVPVYELVGGPHRDKQRV</sequence>
<evidence type="ECO:0000259" key="2">
    <source>
        <dbReference type="Pfam" id="PF02746"/>
    </source>
</evidence>
<dbReference type="InterPro" id="IPR018110">
    <property type="entry name" value="Mandel_Rmase/mucon_lact_enz_CS"/>
</dbReference>
<evidence type="ECO:0000256" key="1">
    <source>
        <dbReference type="ARBA" id="ARBA00023239"/>
    </source>
</evidence>
<keyword evidence="1" id="KW-0456">Lyase</keyword>
<dbReference type="GO" id="GO:0016829">
    <property type="term" value="F:lyase activity"/>
    <property type="evidence" value="ECO:0007669"/>
    <property type="project" value="UniProtKB-KW"/>
</dbReference>
<protein>
    <recommendedName>
        <fullName evidence="2">Mandelate racemase/muconate lactonizing enzyme N-terminal domain-containing protein</fullName>
    </recommendedName>
</protein>
<dbReference type="GO" id="GO:0009063">
    <property type="term" value="P:amino acid catabolic process"/>
    <property type="evidence" value="ECO:0007669"/>
    <property type="project" value="InterPro"/>
</dbReference>
<dbReference type="SUPFAM" id="SSF54826">
    <property type="entry name" value="Enolase N-terminal domain-like"/>
    <property type="match status" value="1"/>
</dbReference>
<evidence type="ECO:0000313" key="3">
    <source>
        <dbReference type="EMBL" id="SVD47344.1"/>
    </source>
</evidence>
<dbReference type="PANTHER" id="PTHR48080">
    <property type="entry name" value="D-GALACTONATE DEHYDRATASE-RELATED"/>
    <property type="match status" value="1"/>
</dbReference>
<dbReference type="Gene3D" id="3.30.390.10">
    <property type="entry name" value="Enolase-like, N-terminal domain"/>
    <property type="match status" value="1"/>
</dbReference>
<dbReference type="InterPro" id="IPR036849">
    <property type="entry name" value="Enolase-like_C_sf"/>
</dbReference>
<dbReference type="InterPro" id="IPR029017">
    <property type="entry name" value="Enolase-like_N"/>
</dbReference>
<dbReference type="InterPro" id="IPR013341">
    <property type="entry name" value="Mandelate_racemase_N_dom"/>
</dbReference>
<gene>
    <name evidence="3" type="ORF">METZ01_LOCUS400198</name>
</gene>
<proteinExistence type="predicted"/>